<gene>
    <name evidence="3" type="ORF">IAC94_02130</name>
</gene>
<reference evidence="3" key="2">
    <citation type="journal article" date="2021" name="PeerJ">
        <title>Extensive microbial diversity within the chicken gut microbiome revealed by metagenomics and culture.</title>
        <authorList>
            <person name="Gilroy R."/>
            <person name="Ravi A."/>
            <person name="Getino M."/>
            <person name="Pursley I."/>
            <person name="Horton D.L."/>
            <person name="Alikhan N.F."/>
            <person name="Baker D."/>
            <person name="Gharbi K."/>
            <person name="Hall N."/>
            <person name="Watson M."/>
            <person name="Adriaenssens E.M."/>
            <person name="Foster-Nyarko E."/>
            <person name="Jarju S."/>
            <person name="Secka A."/>
            <person name="Antonio M."/>
            <person name="Oren A."/>
            <person name="Chaudhuri R.R."/>
            <person name="La Ragione R."/>
            <person name="Hildebrand F."/>
            <person name="Pallen M.J."/>
        </authorList>
    </citation>
    <scope>NUCLEOTIDE SEQUENCE</scope>
    <source>
        <strain evidence="3">ChiHjej13B12-12457</strain>
    </source>
</reference>
<name>A0A9D1E0D4_9BACT</name>
<proteinExistence type="predicted"/>
<evidence type="ECO:0000256" key="1">
    <source>
        <dbReference type="SAM" id="Phobius"/>
    </source>
</evidence>
<feature type="domain" description="Signal transduction histidine kinase internal region" evidence="2">
    <location>
        <begin position="173"/>
        <end position="251"/>
    </location>
</feature>
<dbReference type="InterPro" id="IPR010559">
    <property type="entry name" value="Sig_transdc_His_kin_internal"/>
</dbReference>
<accession>A0A9D1E0D4</accession>
<keyword evidence="3" id="KW-0808">Transferase</keyword>
<dbReference type="GO" id="GO:0016020">
    <property type="term" value="C:membrane"/>
    <property type="evidence" value="ECO:0007669"/>
    <property type="project" value="InterPro"/>
</dbReference>
<dbReference type="GO" id="GO:0000155">
    <property type="term" value="F:phosphorelay sensor kinase activity"/>
    <property type="evidence" value="ECO:0007669"/>
    <property type="project" value="InterPro"/>
</dbReference>
<evidence type="ECO:0000313" key="4">
    <source>
        <dbReference type="Proteomes" id="UP000886744"/>
    </source>
</evidence>
<dbReference type="InterPro" id="IPR050640">
    <property type="entry name" value="Bact_2-comp_sensor_kinase"/>
</dbReference>
<feature type="transmembrane region" description="Helical" evidence="1">
    <location>
        <begin position="92"/>
        <end position="112"/>
    </location>
</feature>
<keyword evidence="3" id="KW-0418">Kinase</keyword>
<keyword evidence="1" id="KW-0472">Membrane</keyword>
<dbReference type="EMBL" id="DVHI01000030">
    <property type="protein sequence ID" value="HIR62306.1"/>
    <property type="molecule type" value="Genomic_DNA"/>
</dbReference>
<reference evidence="3" key="1">
    <citation type="submission" date="2020-10" db="EMBL/GenBank/DDBJ databases">
        <authorList>
            <person name="Gilroy R."/>
        </authorList>
    </citation>
    <scope>NUCLEOTIDE SEQUENCE</scope>
    <source>
        <strain evidence="3">ChiHjej13B12-12457</strain>
    </source>
</reference>
<comment type="caution">
    <text evidence="3">The sequence shown here is derived from an EMBL/GenBank/DDBJ whole genome shotgun (WGS) entry which is preliminary data.</text>
</comment>
<dbReference type="Proteomes" id="UP000886744">
    <property type="component" value="Unassembled WGS sequence"/>
</dbReference>
<keyword evidence="1" id="KW-0812">Transmembrane</keyword>
<keyword evidence="1" id="KW-1133">Transmembrane helix</keyword>
<dbReference type="PANTHER" id="PTHR34220">
    <property type="entry name" value="SENSOR HISTIDINE KINASE YPDA"/>
    <property type="match status" value="1"/>
</dbReference>
<protein>
    <submittedName>
        <fullName evidence="3">Histidine kinase</fullName>
    </submittedName>
</protein>
<dbReference type="PANTHER" id="PTHR34220:SF7">
    <property type="entry name" value="SENSOR HISTIDINE KINASE YPDA"/>
    <property type="match status" value="1"/>
</dbReference>
<feature type="transmembrane region" description="Helical" evidence="1">
    <location>
        <begin position="21"/>
        <end position="41"/>
    </location>
</feature>
<dbReference type="AlphaFoldDB" id="A0A9D1E0D4"/>
<organism evidence="3 4">
    <name type="scientific">Candidatus Coprenecus avistercoris</name>
    <dbReference type="NCBI Taxonomy" id="2840730"/>
    <lineage>
        <taxon>Bacteria</taxon>
        <taxon>Pseudomonadati</taxon>
        <taxon>Bacteroidota</taxon>
        <taxon>Bacteroidia</taxon>
        <taxon>Bacteroidales</taxon>
        <taxon>Rikenellaceae</taxon>
        <taxon>Rikenellaceae incertae sedis</taxon>
        <taxon>Candidatus Coprenecus</taxon>
    </lineage>
</organism>
<evidence type="ECO:0000259" key="2">
    <source>
        <dbReference type="Pfam" id="PF06580"/>
    </source>
</evidence>
<feature type="transmembrane region" description="Helical" evidence="1">
    <location>
        <begin position="61"/>
        <end position="80"/>
    </location>
</feature>
<sequence length="354" mass="40495">MSEESSNRGGRSQVSTVDLMVIIIIVLFARILIERAMPLFYESFGLYFGDFLFQTLSNYSLTFGAILGDILIVVLLVRFFPYGSGRTIVRSLVEVGAIALMAFLTSLLIRIWQYPQVVDGSKFFSRLFLFTYVSNLVFNAVAILITDLIFYYRWTNRKAVAAEAEQRARANYQYQLLKSETNPHFLFNCLTVLQYLIHEDADRASDYAGKLAGVYRYFLKLEKHTLVMLEEELEFVSKYCDLLRERFGESFVTDIDIPDKYHGARIIPCTLQVMVENAVKHNVVNSSSALHISIGVGMRHIVVRNNLNPKKTEPGVSTGTGLQNISRQYEILFNRRVVTEKTDSEFIVRIPLIQ</sequence>
<feature type="transmembrane region" description="Helical" evidence="1">
    <location>
        <begin position="132"/>
        <end position="152"/>
    </location>
</feature>
<evidence type="ECO:0000313" key="3">
    <source>
        <dbReference type="EMBL" id="HIR62306.1"/>
    </source>
</evidence>
<dbReference type="Pfam" id="PF06580">
    <property type="entry name" value="His_kinase"/>
    <property type="match status" value="1"/>
</dbReference>